<keyword evidence="6" id="KW-1185">Reference proteome</keyword>
<feature type="domain" description="Rad26-like helical repeats" evidence="2">
    <location>
        <begin position="479"/>
        <end position="680"/>
    </location>
</feature>
<feature type="compositionally biased region" description="Polar residues" evidence="1">
    <location>
        <begin position="140"/>
        <end position="156"/>
    </location>
</feature>
<organism evidence="5 6">
    <name type="scientific">Coleophoma crateriformis</name>
    <dbReference type="NCBI Taxonomy" id="565419"/>
    <lineage>
        <taxon>Eukaryota</taxon>
        <taxon>Fungi</taxon>
        <taxon>Dikarya</taxon>
        <taxon>Ascomycota</taxon>
        <taxon>Pezizomycotina</taxon>
        <taxon>Leotiomycetes</taxon>
        <taxon>Helotiales</taxon>
        <taxon>Dermateaceae</taxon>
        <taxon>Coleophoma</taxon>
    </lineage>
</organism>
<dbReference type="InterPro" id="IPR048379">
    <property type="entry name" value="Rad26-like_C"/>
</dbReference>
<feature type="compositionally biased region" description="Basic and acidic residues" evidence="1">
    <location>
        <begin position="260"/>
        <end position="273"/>
    </location>
</feature>
<reference evidence="5 6" key="1">
    <citation type="journal article" date="2018" name="IMA Fungus">
        <title>IMA Genome-F 9: Draft genome sequence of Annulohypoxylon stygium, Aspergillus mulundensis, Berkeleyomyces basicola (syn. Thielaviopsis basicola), Ceratocystis smalleyi, two Cercospora beticola strains, Coleophoma cylindrospora, Fusarium fracticaudum, Phialophora cf. hyalina, and Morchella septimelata.</title>
        <authorList>
            <person name="Wingfield B.D."/>
            <person name="Bills G.F."/>
            <person name="Dong Y."/>
            <person name="Huang W."/>
            <person name="Nel W.J."/>
            <person name="Swalarsk-Parry B.S."/>
            <person name="Vaghefi N."/>
            <person name="Wilken P.M."/>
            <person name="An Z."/>
            <person name="de Beer Z.W."/>
            <person name="De Vos L."/>
            <person name="Chen L."/>
            <person name="Duong T.A."/>
            <person name="Gao Y."/>
            <person name="Hammerbacher A."/>
            <person name="Kikkert J.R."/>
            <person name="Li Y."/>
            <person name="Li H."/>
            <person name="Li K."/>
            <person name="Li Q."/>
            <person name="Liu X."/>
            <person name="Ma X."/>
            <person name="Naidoo K."/>
            <person name="Pethybridge S.J."/>
            <person name="Sun J."/>
            <person name="Steenkamp E.T."/>
            <person name="van der Nest M.A."/>
            <person name="van Wyk S."/>
            <person name="Wingfield M.J."/>
            <person name="Xiong C."/>
            <person name="Yue Q."/>
            <person name="Zhang X."/>
        </authorList>
    </citation>
    <scope>NUCLEOTIDE SEQUENCE [LARGE SCALE GENOMIC DNA]</scope>
    <source>
        <strain evidence="5 6">BP5796</strain>
    </source>
</reference>
<feature type="domain" description="Rad26-like C-terminal" evidence="3">
    <location>
        <begin position="686"/>
        <end position="750"/>
    </location>
</feature>
<dbReference type="AlphaFoldDB" id="A0A3D8S244"/>
<gene>
    <name evidence="5" type="ORF">BP5796_05071</name>
</gene>
<feature type="domain" description="Rad26-like N-terminal" evidence="4">
    <location>
        <begin position="373"/>
        <end position="420"/>
    </location>
</feature>
<evidence type="ECO:0000259" key="3">
    <source>
        <dbReference type="Pfam" id="PF21046"/>
    </source>
</evidence>
<feature type="compositionally biased region" description="Low complexity" evidence="1">
    <location>
        <begin position="72"/>
        <end position="85"/>
    </location>
</feature>
<dbReference type="OrthoDB" id="5245063at2759"/>
<dbReference type="Pfam" id="PF21046">
    <property type="entry name" value="Rad26-like_C"/>
    <property type="match status" value="1"/>
</dbReference>
<sequence>MAGHNAGDSLFFDDDLDDLPPNALDELERSAIQFTQGLTQVKADASSDYGDDFGDDDLDDAVVVDEARSAPAAPAYLRARPSPASQREDFRQQRYGTGATLANRQSDYLPPHSPSLTTVSVIASRQQSRPVPTPPLFDVSQPSRSTIRNESVSTKQEGTHASGDNSGVDSLQKQIEELLKERDALKQDLNMKAGEIAIVRSKQEKTAKEYERELTATRKLHAEQLAKQQKAIEAARNAERSAATERDFIRQDLAEESERVRRLNRAKEAEKKAGTGLVTTPKKKKLPHRDGFDDDEIEAVSPSKLSPSKFQRRLANSPSKLGGKRKRKAADSPAALEVMHTEEPQPEPVPPRGPVWDEMMIEKLGRQDDRLDFLTNMMDHRPNRGQPRTFEEFSKYALPSSPNESLSSIMFSKIPAMGMKRSSADLPVEFCELLLSIWSKCMTEKYLKPVYLILDLLTFALELKTLSVVPHIIDTLVPLAQLTADLVAIPRFNKESPAVFEEVIDVAACLALLHFAALACMSQTEHIMRFWKLMRWDFVLLMLSQNQPVADFQSMVQILSTSVLKSSFGTISLDEKTQDIHVGYIIDRLTWPLFEIPCLPTSMDRLDTSSLLKLRLQILQLLCGIARSPYSGHALAQHQNAVGRIVSMMSEGIDALYDHKSGHEESAKLLALATHLLHHLTTTYEINMQKKLGVINGGFQKYLLCLARLNFSEEDLILEAGIDSDVAQCALEMLENAVTPDEGTAIQAAFLM</sequence>
<dbReference type="Pfam" id="PF21048">
    <property type="entry name" value="Rad26-like_N"/>
    <property type="match status" value="1"/>
</dbReference>
<feature type="compositionally biased region" description="Polar residues" evidence="1">
    <location>
        <begin position="303"/>
        <end position="319"/>
    </location>
</feature>
<name>A0A3D8S244_9HELO</name>
<evidence type="ECO:0000259" key="2">
    <source>
        <dbReference type="Pfam" id="PF12331"/>
    </source>
</evidence>
<dbReference type="InterPro" id="IPR048380">
    <property type="entry name" value="Rad26-like_N"/>
</dbReference>
<dbReference type="EMBL" id="PDLN01000007">
    <property type="protein sequence ID" value="RDW80373.1"/>
    <property type="molecule type" value="Genomic_DNA"/>
</dbReference>
<dbReference type="InterPro" id="IPR022093">
    <property type="entry name" value="Rad26-like_helical"/>
</dbReference>
<evidence type="ECO:0000313" key="5">
    <source>
        <dbReference type="EMBL" id="RDW80373.1"/>
    </source>
</evidence>
<dbReference type="Pfam" id="PF12331">
    <property type="entry name" value="Rad26-like_helical_rpts"/>
    <property type="match status" value="1"/>
</dbReference>
<comment type="caution">
    <text evidence="5">The sequence shown here is derived from an EMBL/GenBank/DDBJ whole genome shotgun (WGS) entry which is preliminary data.</text>
</comment>
<evidence type="ECO:0000259" key="4">
    <source>
        <dbReference type="Pfam" id="PF21048"/>
    </source>
</evidence>
<evidence type="ECO:0000256" key="1">
    <source>
        <dbReference type="SAM" id="MobiDB-lite"/>
    </source>
</evidence>
<proteinExistence type="predicted"/>
<dbReference type="Proteomes" id="UP000256328">
    <property type="component" value="Unassembled WGS sequence"/>
</dbReference>
<evidence type="ECO:0000313" key="6">
    <source>
        <dbReference type="Proteomes" id="UP000256328"/>
    </source>
</evidence>
<feature type="region of interest" description="Disordered" evidence="1">
    <location>
        <begin position="72"/>
        <end position="170"/>
    </location>
</feature>
<accession>A0A3D8S244</accession>
<evidence type="ECO:0008006" key="7">
    <source>
        <dbReference type="Google" id="ProtNLM"/>
    </source>
</evidence>
<feature type="region of interest" description="Disordered" evidence="1">
    <location>
        <begin position="260"/>
        <end position="353"/>
    </location>
</feature>
<feature type="compositionally biased region" description="Polar residues" evidence="1">
    <location>
        <begin position="114"/>
        <end position="130"/>
    </location>
</feature>
<protein>
    <recommendedName>
        <fullName evidence="7">DNA repair protein Rad26</fullName>
    </recommendedName>
</protein>